<dbReference type="AlphaFoldDB" id="K0RBI8"/>
<evidence type="ECO:0000313" key="2">
    <source>
        <dbReference type="EMBL" id="EJK50565.1"/>
    </source>
</evidence>
<feature type="compositionally biased region" description="Basic and acidic residues" evidence="1">
    <location>
        <begin position="66"/>
        <end position="76"/>
    </location>
</feature>
<name>K0RBI8_THAOC</name>
<feature type="compositionally biased region" description="Basic residues" evidence="1">
    <location>
        <begin position="113"/>
        <end position="124"/>
    </location>
</feature>
<organism evidence="2 3">
    <name type="scientific">Thalassiosira oceanica</name>
    <name type="common">Marine diatom</name>
    <dbReference type="NCBI Taxonomy" id="159749"/>
    <lineage>
        <taxon>Eukaryota</taxon>
        <taxon>Sar</taxon>
        <taxon>Stramenopiles</taxon>
        <taxon>Ochrophyta</taxon>
        <taxon>Bacillariophyta</taxon>
        <taxon>Coscinodiscophyceae</taxon>
        <taxon>Thalassiosirophycidae</taxon>
        <taxon>Thalassiosirales</taxon>
        <taxon>Thalassiosiraceae</taxon>
        <taxon>Thalassiosira</taxon>
    </lineage>
</organism>
<dbReference type="eggNOG" id="KOG2730">
    <property type="taxonomic scope" value="Eukaryota"/>
</dbReference>
<feature type="compositionally biased region" description="Basic and acidic residues" evidence="1">
    <location>
        <begin position="49"/>
        <end position="59"/>
    </location>
</feature>
<feature type="compositionally biased region" description="Basic residues" evidence="1">
    <location>
        <begin position="1"/>
        <end position="12"/>
    </location>
</feature>
<dbReference type="EMBL" id="AGNL01043441">
    <property type="protein sequence ID" value="EJK50565.1"/>
    <property type="molecule type" value="Genomic_DNA"/>
</dbReference>
<feature type="non-terminal residue" evidence="2">
    <location>
        <position position="1"/>
    </location>
</feature>
<evidence type="ECO:0000256" key="1">
    <source>
        <dbReference type="SAM" id="MobiDB-lite"/>
    </source>
</evidence>
<sequence length="225" mass="25418">QQRRRQQRRRKITAVGQGDPRRLLRLRRERHRVRATPRHVRLPRRLRRPRPDEAPEGRAQRVHIQRPAEQDSLRRGEQRRRHGTVLPVRPARRGPPPRRRGPGRDAPPQGGLRRLRDRRPRPALRVRPADRRDIHGPPLGWSGLQHRGEGGVPPRAGHGRRGRASGGDAGGSAAVDGAELLRIAAGALESRIIGYDLPRNTNKMSLARACLDAGYEGHVKLEEVS</sequence>
<comment type="caution">
    <text evidence="2">The sequence shown here is derived from an EMBL/GenBank/DDBJ whole genome shotgun (WGS) entry which is preliminary data.</text>
</comment>
<protein>
    <submittedName>
        <fullName evidence="2">Uncharacterized protein</fullName>
    </submittedName>
</protein>
<evidence type="ECO:0000313" key="3">
    <source>
        <dbReference type="Proteomes" id="UP000266841"/>
    </source>
</evidence>
<dbReference type="OrthoDB" id="194443at2759"/>
<gene>
    <name evidence="2" type="ORF">THAOC_30408</name>
</gene>
<feature type="compositionally biased region" description="Basic residues" evidence="1">
    <location>
        <begin position="23"/>
        <end position="48"/>
    </location>
</feature>
<accession>K0RBI8</accession>
<keyword evidence="3" id="KW-1185">Reference proteome</keyword>
<feature type="region of interest" description="Disordered" evidence="1">
    <location>
        <begin position="1"/>
        <end position="170"/>
    </location>
</feature>
<feature type="compositionally biased region" description="Basic residues" evidence="1">
    <location>
        <begin position="90"/>
        <end position="101"/>
    </location>
</feature>
<proteinExistence type="predicted"/>
<dbReference type="Proteomes" id="UP000266841">
    <property type="component" value="Unassembled WGS sequence"/>
</dbReference>
<reference evidence="2 3" key="1">
    <citation type="journal article" date="2012" name="Genome Biol.">
        <title>Genome and low-iron response of an oceanic diatom adapted to chronic iron limitation.</title>
        <authorList>
            <person name="Lommer M."/>
            <person name="Specht M."/>
            <person name="Roy A.S."/>
            <person name="Kraemer L."/>
            <person name="Andreson R."/>
            <person name="Gutowska M.A."/>
            <person name="Wolf J."/>
            <person name="Bergner S.V."/>
            <person name="Schilhabel M.B."/>
            <person name="Klostermeier U.C."/>
            <person name="Beiko R.G."/>
            <person name="Rosenstiel P."/>
            <person name="Hippler M."/>
            <person name="Laroche J."/>
        </authorList>
    </citation>
    <scope>NUCLEOTIDE SEQUENCE [LARGE SCALE GENOMIC DNA]</scope>
    <source>
        <strain evidence="2 3">CCMP1005</strain>
    </source>
</reference>